<evidence type="ECO:0000313" key="3">
    <source>
        <dbReference type="Proteomes" id="UP000476030"/>
    </source>
</evidence>
<dbReference type="GO" id="GO:0046521">
    <property type="term" value="P:sphingoid catabolic process"/>
    <property type="evidence" value="ECO:0007669"/>
    <property type="project" value="TreeGrafter"/>
</dbReference>
<protein>
    <submittedName>
        <fullName evidence="2">DUF962 domain-containing protein</fullName>
    </submittedName>
</protein>
<evidence type="ECO:0000256" key="1">
    <source>
        <dbReference type="SAM" id="Phobius"/>
    </source>
</evidence>
<comment type="caution">
    <text evidence="2">The sequence shown here is derived from an EMBL/GenBank/DDBJ whole genome shotgun (WGS) entry which is preliminary data.</text>
</comment>
<reference evidence="2 3" key="1">
    <citation type="submission" date="2019-12" db="EMBL/GenBank/DDBJ databases">
        <title>Snethiella sp. nov. sp. isolated from sea sand.</title>
        <authorList>
            <person name="Kim J."/>
            <person name="Jeong S.E."/>
            <person name="Jung H.S."/>
            <person name="Jeon C.O."/>
        </authorList>
    </citation>
    <scope>NUCLEOTIDE SEQUENCE [LARGE SCALE GENOMIC DNA]</scope>
    <source>
        <strain evidence="2 3">DP05</strain>
    </source>
</reference>
<dbReference type="RefSeq" id="WP_161313590.1">
    <property type="nucleotide sequence ID" value="NZ_WTUW01000001.1"/>
</dbReference>
<dbReference type="Pfam" id="PF06127">
    <property type="entry name" value="Mpo1-like"/>
    <property type="match status" value="1"/>
</dbReference>
<keyword evidence="1" id="KW-1133">Transmembrane helix</keyword>
<dbReference type="PANTHER" id="PTHR28026:SF9">
    <property type="entry name" value="2-HYDROXY-PALMITIC ACID DIOXYGENASE MPO1"/>
    <property type="match status" value="1"/>
</dbReference>
<feature type="transmembrane region" description="Helical" evidence="1">
    <location>
        <begin position="112"/>
        <end position="131"/>
    </location>
</feature>
<proteinExistence type="predicted"/>
<sequence length="168" mass="18999">MVRPQIAQKGGNRRIFALLNEYGASHQNGTNKLIHWIAVPVIVWTIVALLWIIPVPESLNSVPYLNWATIALLLTIIYYAVLSWTLAIGMALFALLCIGVVQLYMSAPPFSLALWQFAIGAFVIAWIFQFIGHKIEGKKPSFFKDVQFLLIGPAWLISFLYRKLNIKI</sequence>
<organism evidence="2 3">
    <name type="scientific">Sneathiella litorea</name>
    <dbReference type="NCBI Taxonomy" id="2606216"/>
    <lineage>
        <taxon>Bacteria</taxon>
        <taxon>Pseudomonadati</taxon>
        <taxon>Pseudomonadota</taxon>
        <taxon>Alphaproteobacteria</taxon>
        <taxon>Sneathiellales</taxon>
        <taxon>Sneathiellaceae</taxon>
        <taxon>Sneathiella</taxon>
    </lineage>
</organism>
<dbReference type="GO" id="GO:0016020">
    <property type="term" value="C:membrane"/>
    <property type="evidence" value="ECO:0007669"/>
    <property type="project" value="GOC"/>
</dbReference>
<dbReference type="PANTHER" id="PTHR28026">
    <property type="entry name" value="DUF962 DOMAIN PROTEIN (AFU_ORTHOLOGUE AFUA_8G05310)"/>
    <property type="match status" value="1"/>
</dbReference>
<accession>A0A6L8W260</accession>
<name>A0A6L8W260_9PROT</name>
<keyword evidence="1" id="KW-0812">Transmembrane</keyword>
<keyword evidence="1" id="KW-0472">Membrane</keyword>
<dbReference type="Proteomes" id="UP000476030">
    <property type="component" value="Unassembled WGS sequence"/>
</dbReference>
<dbReference type="InterPro" id="IPR009305">
    <property type="entry name" value="Mpo1-like"/>
</dbReference>
<feature type="transmembrane region" description="Helical" evidence="1">
    <location>
        <begin position="146"/>
        <end position="164"/>
    </location>
</feature>
<gene>
    <name evidence="2" type="ORF">GQE98_00465</name>
</gene>
<evidence type="ECO:0000313" key="2">
    <source>
        <dbReference type="EMBL" id="MZR29096.1"/>
    </source>
</evidence>
<dbReference type="AlphaFoldDB" id="A0A6L8W260"/>
<feature type="transmembrane region" description="Helical" evidence="1">
    <location>
        <begin position="33"/>
        <end position="52"/>
    </location>
</feature>
<dbReference type="EMBL" id="WTUW01000001">
    <property type="protein sequence ID" value="MZR29096.1"/>
    <property type="molecule type" value="Genomic_DNA"/>
</dbReference>
<keyword evidence="3" id="KW-1185">Reference proteome</keyword>